<dbReference type="Proteomes" id="UP000308730">
    <property type="component" value="Unassembled WGS sequence"/>
</dbReference>
<feature type="compositionally biased region" description="Acidic residues" evidence="1">
    <location>
        <begin position="211"/>
        <end position="221"/>
    </location>
</feature>
<reference evidence="2 3" key="1">
    <citation type="submission" date="2019-02" db="EMBL/GenBank/DDBJ databases">
        <title>Genome sequencing of the rare red list fungi Antrodiella citrinella (Flaviporus citrinellus).</title>
        <authorList>
            <person name="Buettner E."/>
            <person name="Kellner H."/>
        </authorList>
    </citation>
    <scope>NUCLEOTIDE SEQUENCE [LARGE SCALE GENOMIC DNA]</scope>
    <source>
        <strain evidence="2 3">DSM 108506</strain>
    </source>
</reference>
<evidence type="ECO:0000313" key="3">
    <source>
        <dbReference type="Proteomes" id="UP000308730"/>
    </source>
</evidence>
<feature type="region of interest" description="Disordered" evidence="1">
    <location>
        <begin position="211"/>
        <end position="233"/>
    </location>
</feature>
<sequence length="242" mass="27458">MPILSTKLSTRIIHDDNEPVETLSIRGGSIAFVKRGLSAPNRSHVHLFIMVSYPTIVNDGSILVGLCSLPIRDVFALTLRGVPFDPSAGPAWLALFKAMTKIDTLSIFSEVSLPSDIIALLRTRLEKADTQKGKHILPKLKHILLQEVRFRDLYEGTDTFVADLCAALKSRRKSRCKVEKLTIKKCLNMDEDDVSKLEQVVEVVWDGEVEFEKEDEDEDEDRSSLEDGYSSYDPYERLRYHF</sequence>
<comment type="caution">
    <text evidence="2">The sequence shown here is derived from an EMBL/GenBank/DDBJ whole genome shotgun (WGS) entry which is preliminary data.</text>
</comment>
<dbReference type="EMBL" id="SGPM01000574">
    <property type="protein sequence ID" value="THH18794.1"/>
    <property type="molecule type" value="Genomic_DNA"/>
</dbReference>
<dbReference type="OrthoDB" id="3265156at2759"/>
<organism evidence="2 3">
    <name type="scientific">Antrodiella citrinella</name>
    <dbReference type="NCBI Taxonomy" id="2447956"/>
    <lineage>
        <taxon>Eukaryota</taxon>
        <taxon>Fungi</taxon>
        <taxon>Dikarya</taxon>
        <taxon>Basidiomycota</taxon>
        <taxon>Agaricomycotina</taxon>
        <taxon>Agaricomycetes</taxon>
        <taxon>Polyporales</taxon>
        <taxon>Steccherinaceae</taxon>
        <taxon>Antrodiella</taxon>
    </lineage>
</organism>
<dbReference type="AlphaFoldDB" id="A0A4S4M1A5"/>
<protein>
    <submittedName>
        <fullName evidence="2">Uncharacterized protein</fullName>
    </submittedName>
</protein>
<gene>
    <name evidence="2" type="ORF">EUX98_g8898</name>
</gene>
<name>A0A4S4M1A5_9APHY</name>
<evidence type="ECO:0000256" key="1">
    <source>
        <dbReference type="SAM" id="MobiDB-lite"/>
    </source>
</evidence>
<keyword evidence="3" id="KW-1185">Reference proteome</keyword>
<evidence type="ECO:0000313" key="2">
    <source>
        <dbReference type="EMBL" id="THH18794.1"/>
    </source>
</evidence>
<accession>A0A4S4M1A5</accession>
<proteinExistence type="predicted"/>